<dbReference type="PANTHER" id="PTHR34471">
    <property type="entry name" value="ARGININE REPRESSOR"/>
    <property type="match status" value="1"/>
</dbReference>
<evidence type="ECO:0000259" key="8">
    <source>
        <dbReference type="Pfam" id="PF02863"/>
    </source>
</evidence>
<dbReference type="PANTHER" id="PTHR34471:SF1">
    <property type="entry name" value="ARGININE REPRESSOR"/>
    <property type="match status" value="1"/>
</dbReference>
<protein>
    <submittedName>
        <fullName evidence="9">Arginine repressor</fullName>
    </submittedName>
</protein>
<feature type="domain" description="Arginine repressor DNA-binding" evidence="7">
    <location>
        <begin position="2"/>
        <end position="64"/>
    </location>
</feature>
<feature type="domain" description="Arginine repressor C-terminal" evidence="8">
    <location>
        <begin position="80"/>
        <end position="146"/>
    </location>
</feature>
<comment type="caution">
    <text evidence="9">The sequence shown here is derived from an EMBL/GenBank/DDBJ whole genome shotgun (WGS) entry which is preliminary data.</text>
</comment>
<evidence type="ECO:0000256" key="3">
    <source>
        <dbReference type="ARBA" id="ARBA00022490"/>
    </source>
</evidence>
<comment type="subcellular location">
    <subcellularLocation>
        <location evidence="1">Cytoplasm</location>
    </subcellularLocation>
</comment>
<name>A0A645C6Z2_9ZZZZ</name>
<dbReference type="InterPro" id="IPR001669">
    <property type="entry name" value="Arg_repress"/>
</dbReference>
<evidence type="ECO:0000256" key="1">
    <source>
        <dbReference type="ARBA" id="ARBA00004496"/>
    </source>
</evidence>
<gene>
    <name evidence="9" type="primary">argR_19</name>
    <name evidence="9" type="ORF">SDC9_119737</name>
</gene>
<dbReference type="Gene3D" id="3.30.1360.40">
    <property type="match status" value="1"/>
</dbReference>
<dbReference type="GO" id="GO:0003700">
    <property type="term" value="F:DNA-binding transcription factor activity"/>
    <property type="evidence" value="ECO:0007669"/>
    <property type="project" value="InterPro"/>
</dbReference>
<accession>A0A645C6Z2</accession>
<dbReference type="GO" id="GO:0006525">
    <property type="term" value="P:arginine metabolic process"/>
    <property type="evidence" value="ECO:0007669"/>
    <property type="project" value="InterPro"/>
</dbReference>
<dbReference type="Gene3D" id="1.10.10.10">
    <property type="entry name" value="Winged helix-like DNA-binding domain superfamily/Winged helix DNA-binding domain"/>
    <property type="match status" value="1"/>
</dbReference>
<dbReference type="GO" id="GO:0005737">
    <property type="term" value="C:cytoplasm"/>
    <property type="evidence" value="ECO:0007669"/>
    <property type="project" value="UniProtKB-SubCell"/>
</dbReference>
<proteinExistence type="inferred from homology"/>
<dbReference type="SUPFAM" id="SSF46785">
    <property type="entry name" value="Winged helix' DNA-binding domain"/>
    <property type="match status" value="1"/>
</dbReference>
<dbReference type="GO" id="GO:0003677">
    <property type="term" value="F:DNA binding"/>
    <property type="evidence" value="ECO:0007669"/>
    <property type="project" value="UniProtKB-KW"/>
</dbReference>
<evidence type="ECO:0000259" key="7">
    <source>
        <dbReference type="Pfam" id="PF01316"/>
    </source>
</evidence>
<comment type="similarity">
    <text evidence="2">Belongs to the ArgR family.</text>
</comment>
<dbReference type="PRINTS" id="PR01467">
    <property type="entry name" value="ARGREPRESSOR"/>
</dbReference>
<dbReference type="GO" id="GO:0051259">
    <property type="term" value="P:protein complex oligomerization"/>
    <property type="evidence" value="ECO:0007669"/>
    <property type="project" value="InterPro"/>
</dbReference>
<dbReference type="Pfam" id="PF02863">
    <property type="entry name" value="Arg_repressor_C"/>
    <property type="match status" value="1"/>
</dbReference>
<dbReference type="InterPro" id="IPR036251">
    <property type="entry name" value="Arg_repress_C_sf"/>
</dbReference>
<evidence type="ECO:0000256" key="2">
    <source>
        <dbReference type="ARBA" id="ARBA00008316"/>
    </source>
</evidence>
<reference evidence="9" key="1">
    <citation type="submission" date="2019-08" db="EMBL/GenBank/DDBJ databases">
        <authorList>
            <person name="Kucharzyk K."/>
            <person name="Murdoch R.W."/>
            <person name="Higgins S."/>
            <person name="Loffler F."/>
        </authorList>
    </citation>
    <scope>NUCLEOTIDE SEQUENCE</scope>
</reference>
<dbReference type="HAMAP" id="MF_00173">
    <property type="entry name" value="Arg_repressor"/>
    <property type="match status" value="1"/>
</dbReference>
<keyword evidence="4" id="KW-0805">Transcription regulation</keyword>
<dbReference type="InterPro" id="IPR036388">
    <property type="entry name" value="WH-like_DNA-bd_sf"/>
</dbReference>
<organism evidence="9">
    <name type="scientific">bioreactor metagenome</name>
    <dbReference type="NCBI Taxonomy" id="1076179"/>
    <lineage>
        <taxon>unclassified sequences</taxon>
        <taxon>metagenomes</taxon>
        <taxon>ecological metagenomes</taxon>
    </lineage>
</organism>
<dbReference type="GO" id="GO:0034618">
    <property type="term" value="F:arginine binding"/>
    <property type="evidence" value="ECO:0007669"/>
    <property type="project" value="InterPro"/>
</dbReference>
<sequence length="151" mass="16858">MKNERQMLILEIIGQEDIETQEQLLERLQARGVSSTQATISRDIKQMHLIKEPVGRGVYKYSVSGNRTRLNFAEKLRTIFRESITGIENAQNIVVVKTMPGLASAACAALDDMDLGYMLGSLAGDDTAFLVMRDTVSAETFCKEIQEMINI</sequence>
<dbReference type="Pfam" id="PF01316">
    <property type="entry name" value="Arg_repressor"/>
    <property type="match status" value="1"/>
</dbReference>
<dbReference type="InterPro" id="IPR020900">
    <property type="entry name" value="Arg_repress_DNA-bd"/>
</dbReference>
<evidence type="ECO:0000256" key="4">
    <source>
        <dbReference type="ARBA" id="ARBA00023015"/>
    </source>
</evidence>
<dbReference type="SUPFAM" id="SSF55252">
    <property type="entry name" value="C-terminal domain of arginine repressor"/>
    <property type="match status" value="1"/>
</dbReference>
<keyword evidence="3" id="KW-0963">Cytoplasm</keyword>
<dbReference type="EMBL" id="VSSQ01024937">
    <property type="protein sequence ID" value="MPM72761.1"/>
    <property type="molecule type" value="Genomic_DNA"/>
</dbReference>
<evidence type="ECO:0000256" key="6">
    <source>
        <dbReference type="ARBA" id="ARBA00023163"/>
    </source>
</evidence>
<evidence type="ECO:0000313" key="9">
    <source>
        <dbReference type="EMBL" id="MPM72761.1"/>
    </source>
</evidence>
<keyword evidence="5" id="KW-0238">DNA-binding</keyword>
<dbReference type="InterPro" id="IPR036390">
    <property type="entry name" value="WH_DNA-bd_sf"/>
</dbReference>
<dbReference type="InterPro" id="IPR020899">
    <property type="entry name" value="Arg_repress_C"/>
</dbReference>
<evidence type="ECO:0000256" key="5">
    <source>
        <dbReference type="ARBA" id="ARBA00023125"/>
    </source>
</evidence>
<keyword evidence="6" id="KW-0804">Transcription</keyword>
<dbReference type="AlphaFoldDB" id="A0A645C6Z2"/>